<dbReference type="SMART" id="SM00642">
    <property type="entry name" value="Aamy"/>
    <property type="match status" value="1"/>
</dbReference>
<feature type="active site" description="Nucleophile" evidence="15">
    <location>
        <position position="285"/>
    </location>
</feature>
<sequence>MIADGNDRTESLTDQITLEPLLDRPLAAVGAAVTPTGVAFRVWAPNATDSVAVVIEGNGAREELRRAADGYWAGEVAGIGAGARYRYAIDGGDPLPDPASRFQPEGVHGPSAVVDPAGYTWQDGGWDGLSASTLSIYELHVGTMTPEGTYEALTAQLPALRDLGVTAIELMPLAESPGRWNWGYDGVDIWAPSHNYGTPDELRALVDAAHQHGLGVILDVVYNHFGPDGNYLRAFATDYFTDRHVTPWGDAVNYDGEHNRPVRDFIIGNAVHWITEYHIDGLRLDAVHAILDESPVHVIAEMAAAVRVAAAPRSVVFFAEDERNDVNVMRSPLEGGWGLDGLWADDFHHEMHVLLTGERDGYYGEYAGTPDSVARVIERGFTFQGQEFHGAPRGTEVTDEPGSAFVFCLQNHDQVGNRATGDRLHTQMSRERYHVASALFLLAPATPLIWMGQEFRASAPFQYFTDHEGELGRLVTEGRRREFSHFASFGTDTEVPDPQAESTFRDSTLDLIERETNADTYELYQDLLHLIRDDAVLAVRDRLSSVAVARDEVVMLYRTNGEQHRLLLANLGDEVRFPLQGLAEGVPDPPRGVKVLLDTGNERYGGVRTAAVAEGGARIPASTAVLLGW</sequence>
<evidence type="ECO:0000256" key="3">
    <source>
        <dbReference type="ARBA" id="ARBA00008061"/>
    </source>
</evidence>
<feature type="binding site" evidence="16">
    <location>
        <begin position="412"/>
        <end position="417"/>
    </location>
    <ligand>
        <name>substrate</name>
    </ligand>
</feature>
<dbReference type="UniPathway" id="UPA00299"/>
<evidence type="ECO:0000256" key="14">
    <source>
        <dbReference type="PIRNR" id="PIRNR006337"/>
    </source>
</evidence>
<proteinExistence type="inferred from homology"/>
<accession>A0A6J4UCQ3</accession>
<evidence type="ECO:0000256" key="6">
    <source>
        <dbReference type="ARBA" id="ARBA00022490"/>
    </source>
</evidence>
<comment type="similarity">
    <text evidence="3 14">Belongs to the glycosyl hydrolase 13 family.</text>
</comment>
<feature type="active site" description="Proton donor" evidence="15">
    <location>
        <position position="320"/>
    </location>
</feature>
<dbReference type="Pfam" id="PF02922">
    <property type="entry name" value="CBM_48"/>
    <property type="match status" value="1"/>
</dbReference>
<evidence type="ECO:0000256" key="8">
    <source>
        <dbReference type="ARBA" id="ARBA00023277"/>
    </source>
</evidence>
<dbReference type="PIRSF" id="PIRSF006337">
    <property type="entry name" value="Trehalose_TreZ"/>
    <property type="match status" value="1"/>
</dbReference>
<evidence type="ECO:0000256" key="11">
    <source>
        <dbReference type="ARBA" id="ARBA00033284"/>
    </source>
</evidence>
<evidence type="ECO:0000256" key="7">
    <source>
        <dbReference type="ARBA" id="ARBA00022801"/>
    </source>
</evidence>
<evidence type="ECO:0000256" key="5">
    <source>
        <dbReference type="ARBA" id="ARBA00015938"/>
    </source>
</evidence>
<comment type="catalytic activity">
    <reaction evidence="12 14">
        <text>hydrolysis of (1-&gt;4)-alpha-D-glucosidic linkage in 4-alpha-D-[(1-&gt;4)-alpha-D-glucanosyl]n trehalose to yield trehalose and (1-&gt;4)-alpha-D-glucan.</text>
        <dbReference type="EC" id="3.2.1.141"/>
    </reaction>
</comment>
<evidence type="ECO:0000256" key="17">
    <source>
        <dbReference type="PIRSR" id="PIRSR006337-3"/>
    </source>
</evidence>
<organism evidence="19">
    <name type="scientific">uncultured Thermomicrobiales bacterium</name>
    <dbReference type="NCBI Taxonomy" id="1645740"/>
    <lineage>
        <taxon>Bacteria</taxon>
        <taxon>Pseudomonadati</taxon>
        <taxon>Thermomicrobiota</taxon>
        <taxon>Thermomicrobia</taxon>
        <taxon>Thermomicrobiales</taxon>
        <taxon>environmental samples</taxon>
    </lineage>
</organism>
<dbReference type="Gene3D" id="1.10.10.760">
    <property type="entry name" value="E-set domains of sugar-utilizing enzymes"/>
    <property type="match status" value="1"/>
</dbReference>
<dbReference type="SUPFAM" id="SSF81296">
    <property type="entry name" value="E set domains"/>
    <property type="match status" value="1"/>
</dbReference>
<evidence type="ECO:0000256" key="12">
    <source>
        <dbReference type="ARBA" id="ARBA00034013"/>
    </source>
</evidence>
<feature type="domain" description="Glycosyl hydrolase family 13 catalytic" evidence="18">
    <location>
        <begin position="121"/>
        <end position="479"/>
    </location>
</feature>
<dbReference type="InterPro" id="IPR044901">
    <property type="entry name" value="Trehalose_TreZ_E-set_sf"/>
</dbReference>
<feature type="binding site" evidence="16">
    <location>
        <begin position="345"/>
        <end position="349"/>
    </location>
    <ligand>
        <name>substrate</name>
    </ligand>
</feature>
<keyword evidence="7 14" id="KW-0378">Hydrolase</keyword>
<dbReference type="GO" id="GO:0005737">
    <property type="term" value="C:cytoplasm"/>
    <property type="evidence" value="ECO:0007669"/>
    <property type="project" value="UniProtKB-SubCell"/>
</dbReference>
<name>A0A6J4UCQ3_9BACT</name>
<comment type="pathway">
    <text evidence="2 14">Glycan biosynthesis; trehalose biosynthesis.</text>
</comment>
<feature type="binding site" evidence="16">
    <location>
        <begin position="283"/>
        <end position="288"/>
    </location>
    <ligand>
        <name>substrate</name>
    </ligand>
</feature>
<dbReference type="PANTHER" id="PTHR43651">
    <property type="entry name" value="1,4-ALPHA-GLUCAN-BRANCHING ENZYME"/>
    <property type="match status" value="1"/>
</dbReference>
<reference evidence="19" key="1">
    <citation type="submission" date="2020-02" db="EMBL/GenBank/DDBJ databases">
        <authorList>
            <person name="Meier V. D."/>
        </authorList>
    </citation>
    <scope>NUCLEOTIDE SEQUENCE</scope>
    <source>
        <strain evidence="19">AVDCRST_MAG33</strain>
    </source>
</reference>
<dbReference type="CDD" id="cd02853">
    <property type="entry name" value="E_set_MTHase_like_N"/>
    <property type="match status" value="1"/>
</dbReference>
<dbReference type="GO" id="GO:0033942">
    <property type="term" value="F:4-alpha-D-(1-&gt;4)-alpha-D-glucanotrehalose trehalohydrolase activity"/>
    <property type="evidence" value="ECO:0007669"/>
    <property type="project" value="UniProtKB-EC"/>
</dbReference>
<dbReference type="Gene3D" id="3.20.20.80">
    <property type="entry name" value="Glycosidases"/>
    <property type="match status" value="1"/>
</dbReference>
<comment type="subcellular location">
    <subcellularLocation>
        <location evidence="1 15">Cytoplasm</location>
    </subcellularLocation>
</comment>
<dbReference type="InterPro" id="IPR014756">
    <property type="entry name" value="Ig_E-set"/>
</dbReference>
<evidence type="ECO:0000256" key="16">
    <source>
        <dbReference type="PIRSR" id="PIRSR006337-2"/>
    </source>
</evidence>
<keyword evidence="9 14" id="KW-0326">Glycosidase</keyword>
<evidence type="ECO:0000256" key="15">
    <source>
        <dbReference type="PIRSR" id="PIRSR006337-1"/>
    </source>
</evidence>
<dbReference type="EC" id="3.2.1.141" evidence="4 13"/>
<dbReference type="Pfam" id="PF00128">
    <property type="entry name" value="Alpha-amylase"/>
    <property type="match status" value="1"/>
</dbReference>
<keyword evidence="6" id="KW-0963">Cytoplasm</keyword>
<dbReference type="InterPro" id="IPR012768">
    <property type="entry name" value="Trehalose_TreZ"/>
</dbReference>
<feature type="site" description="Transition state stabilizer" evidence="17">
    <location>
        <position position="413"/>
    </location>
</feature>
<evidence type="ECO:0000256" key="1">
    <source>
        <dbReference type="ARBA" id="ARBA00004496"/>
    </source>
</evidence>
<gene>
    <name evidence="19" type="ORF">AVDCRST_MAG33-571</name>
</gene>
<dbReference type="NCBIfam" id="TIGR02402">
    <property type="entry name" value="trehalose_TreZ"/>
    <property type="match status" value="1"/>
</dbReference>
<dbReference type="PANTHER" id="PTHR43651:SF11">
    <property type="entry name" value="MALTO-OLIGOSYLTREHALOSE TREHALOHYDROLASE"/>
    <property type="match status" value="1"/>
</dbReference>
<evidence type="ECO:0000256" key="4">
    <source>
        <dbReference type="ARBA" id="ARBA00012268"/>
    </source>
</evidence>
<dbReference type="SUPFAM" id="SSF51445">
    <property type="entry name" value="(Trans)glycosidases"/>
    <property type="match status" value="1"/>
</dbReference>
<evidence type="ECO:0000256" key="13">
    <source>
        <dbReference type="NCBIfam" id="TIGR02402"/>
    </source>
</evidence>
<keyword evidence="8" id="KW-0119">Carbohydrate metabolism</keyword>
<dbReference type="GO" id="GO:0005992">
    <property type="term" value="P:trehalose biosynthetic process"/>
    <property type="evidence" value="ECO:0007669"/>
    <property type="project" value="UniProtKB-UniRule"/>
</dbReference>
<dbReference type="AlphaFoldDB" id="A0A6J4UCQ3"/>
<dbReference type="InterPro" id="IPR004193">
    <property type="entry name" value="Glyco_hydro_13_N"/>
</dbReference>
<protein>
    <recommendedName>
        <fullName evidence="5 13">Malto-oligosyltrehalose trehalohydrolase</fullName>
        <shortName evidence="14">MTHase</shortName>
        <ecNumber evidence="4 13">3.2.1.141</ecNumber>
    </recommendedName>
    <alternativeName>
        <fullName evidence="11 14">4-alpha-D-((1-&gt;4)-alpha-D-glucano)trehalose trehalohydrolase</fullName>
    </alternativeName>
    <alternativeName>
        <fullName evidence="10 14">Maltooligosyl trehalose trehalohydrolase</fullName>
    </alternativeName>
</protein>
<dbReference type="InterPro" id="IPR017853">
    <property type="entry name" value="GH"/>
</dbReference>
<evidence type="ECO:0000256" key="2">
    <source>
        <dbReference type="ARBA" id="ARBA00005199"/>
    </source>
</evidence>
<dbReference type="Gene3D" id="2.60.40.10">
    <property type="entry name" value="Immunoglobulins"/>
    <property type="match status" value="1"/>
</dbReference>
<dbReference type="InterPro" id="IPR006047">
    <property type="entry name" value="GH13_cat_dom"/>
</dbReference>
<evidence type="ECO:0000259" key="18">
    <source>
        <dbReference type="SMART" id="SM00642"/>
    </source>
</evidence>
<evidence type="ECO:0000313" key="19">
    <source>
        <dbReference type="EMBL" id="CAA9547212.1"/>
    </source>
</evidence>
<dbReference type="EMBL" id="CADCWK010000045">
    <property type="protein sequence ID" value="CAA9547212.1"/>
    <property type="molecule type" value="Genomic_DNA"/>
</dbReference>
<dbReference type="CDD" id="cd11325">
    <property type="entry name" value="AmyAc_GTHase"/>
    <property type="match status" value="1"/>
</dbReference>
<evidence type="ECO:0000256" key="10">
    <source>
        <dbReference type="ARBA" id="ARBA00032057"/>
    </source>
</evidence>
<dbReference type="InterPro" id="IPR013783">
    <property type="entry name" value="Ig-like_fold"/>
</dbReference>
<evidence type="ECO:0000256" key="9">
    <source>
        <dbReference type="ARBA" id="ARBA00023295"/>
    </source>
</evidence>